<accession>A0A8T0ADH8</accession>
<dbReference type="GO" id="GO:0016787">
    <property type="term" value="F:hydrolase activity"/>
    <property type="evidence" value="ECO:0007669"/>
    <property type="project" value="UniProtKB-KW"/>
</dbReference>
<reference evidence="4" key="1">
    <citation type="submission" date="2020-08" db="EMBL/GenBank/DDBJ databases">
        <title>Chromosome-level assembly of Southern catfish (Silurus meridionalis) provides insights into visual adaptation to the nocturnal and benthic lifestyles.</title>
        <authorList>
            <person name="Zhang Y."/>
            <person name="Wang D."/>
            <person name="Peng Z."/>
        </authorList>
    </citation>
    <scope>NUCLEOTIDE SEQUENCE</scope>
    <source>
        <strain evidence="4">SWU-2019-XX</strain>
        <tissue evidence="4">Muscle</tissue>
    </source>
</reference>
<evidence type="ECO:0008006" key="6">
    <source>
        <dbReference type="Google" id="ProtNLM"/>
    </source>
</evidence>
<dbReference type="EMBL" id="JABFDY010000023">
    <property type="protein sequence ID" value="KAF7690307.1"/>
    <property type="molecule type" value="Genomic_DNA"/>
</dbReference>
<evidence type="ECO:0000256" key="1">
    <source>
        <dbReference type="ARBA" id="ARBA00009283"/>
    </source>
</evidence>
<keyword evidence="5" id="KW-1185">Reference proteome</keyword>
<sequence>MSRVLQLLLLWLLVRVSESQGYVGSGLDLVAGIKKVLPSVTHRANASQIFYGIMCDAGSTGTRIHIYTFVQNKPNQLPF</sequence>
<comment type="caution">
    <text evidence="4">The sequence shown here is derived from an EMBL/GenBank/DDBJ whole genome shotgun (WGS) entry which is preliminary data.</text>
</comment>
<proteinExistence type="inferred from homology"/>
<feature type="signal peptide" evidence="3">
    <location>
        <begin position="1"/>
        <end position="19"/>
    </location>
</feature>
<dbReference type="Proteomes" id="UP000606274">
    <property type="component" value="Unassembled WGS sequence"/>
</dbReference>
<evidence type="ECO:0000313" key="4">
    <source>
        <dbReference type="EMBL" id="KAF7690307.1"/>
    </source>
</evidence>
<gene>
    <name evidence="4" type="ORF">HF521_012111</name>
</gene>
<organism evidence="4 5">
    <name type="scientific">Silurus meridionalis</name>
    <name type="common">Southern catfish</name>
    <name type="synonym">Silurus soldatovi meridionalis</name>
    <dbReference type="NCBI Taxonomy" id="175797"/>
    <lineage>
        <taxon>Eukaryota</taxon>
        <taxon>Metazoa</taxon>
        <taxon>Chordata</taxon>
        <taxon>Craniata</taxon>
        <taxon>Vertebrata</taxon>
        <taxon>Euteleostomi</taxon>
        <taxon>Actinopterygii</taxon>
        <taxon>Neopterygii</taxon>
        <taxon>Teleostei</taxon>
        <taxon>Ostariophysi</taxon>
        <taxon>Siluriformes</taxon>
        <taxon>Siluridae</taxon>
        <taxon>Silurus</taxon>
    </lineage>
</organism>
<evidence type="ECO:0000313" key="5">
    <source>
        <dbReference type="Proteomes" id="UP000606274"/>
    </source>
</evidence>
<dbReference type="AlphaFoldDB" id="A0A8T0ADH8"/>
<name>A0A8T0ADH8_SILME</name>
<dbReference type="Gene3D" id="3.30.420.40">
    <property type="match status" value="1"/>
</dbReference>
<evidence type="ECO:0000256" key="3">
    <source>
        <dbReference type="SAM" id="SignalP"/>
    </source>
</evidence>
<keyword evidence="3" id="KW-0732">Signal</keyword>
<evidence type="ECO:0000256" key="2">
    <source>
        <dbReference type="ARBA" id="ARBA00022801"/>
    </source>
</evidence>
<protein>
    <recommendedName>
        <fullName evidence="6">Ectonucleoside triphosphate diphosphohydrolase 5</fullName>
    </recommendedName>
</protein>
<dbReference type="Pfam" id="PF01150">
    <property type="entry name" value="GDA1_CD39"/>
    <property type="match status" value="1"/>
</dbReference>
<keyword evidence="2" id="KW-0378">Hydrolase</keyword>
<comment type="similarity">
    <text evidence="1">Belongs to the GDA1/CD39 NTPase family.</text>
</comment>
<feature type="chain" id="PRO_5035912088" description="Ectonucleoside triphosphate diphosphohydrolase 5" evidence="3">
    <location>
        <begin position="20"/>
        <end position="79"/>
    </location>
</feature>
<dbReference type="InterPro" id="IPR000407">
    <property type="entry name" value="GDA1_CD39_NTPase"/>
</dbReference>